<reference evidence="2 3" key="1">
    <citation type="submission" date="2016-10" db="EMBL/GenBank/DDBJ databases">
        <authorList>
            <person name="de Groot N.N."/>
        </authorList>
    </citation>
    <scope>NUCLEOTIDE SEQUENCE [LARGE SCALE GENOMIC DNA]</scope>
    <source>
        <strain evidence="2 3">DSM 43357</strain>
    </source>
</reference>
<keyword evidence="1" id="KW-0812">Transmembrane</keyword>
<keyword evidence="1" id="KW-0472">Membrane</keyword>
<feature type="transmembrane region" description="Helical" evidence="1">
    <location>
        <begin position="68"/>
        <end position="88"/>
    </location>
</feature>
<organism evidence="2 3">
    <name type="scientific">Nonomuraea pusilla</name>
    <dbReference type="NCBI Taxonomy" id="46177"/>
    <lineage>
        <taxon>Bacteria</taxon>
        <taxon>Bacillati</taxon>
        <taxon>Actinomycetota</taxon>
        <taxon>Actinomycetes</taxon>
        <taxon>Streptosporangiales</taxon>
        <taxon>Streptosporangiaceae</taxon>
        <taxon>Nonomuraea</taxon>
    </lineage>
</organism>
<dbReference type="RefSeq" id="WP_055506245.1">
    <property type="nucleotide sequence ID" value="NZ_BBZG01000003.1"/>
</dbReference>
<gene>
    <name evidence="2" type="ORF">SAMN05660976_05458</name>
</gene>
<accession>A0A1H7ZC33</accession>
<proteinExistence type="predicted"/>
<keyword evidence="3" id="KW-1185">Reference proteome</keyword>
<sequence length="123" mass="12132">MLRGVLGGLSAAYAVAFLVAALAHAGVAFRGLGEPVIVPAAVAETLCGAAVLAGGYGALARRPWAWNGLVYTHAAALAGVLIGILALASGAATTTPLTLLYHHVIGALLAAGLAAAFYARTRG</sequence>
<name>A0A1H7ZC33_9ACTN</name>
<dbReference type="AlphaFoldDB" id="A0A1H7ZC33"/>
<dbReference type="EMBL" id="FOBF01000014">
    <property type="protein sequence ID" value="SEM55059.1"/>
    <property type="molecule type" value="Genomic_DNA"/>
</dbReference>
<feature type="transmembrane region" description="Helical" evidence="1">
    <location>
        <begin position="35"/>
        <end position="56"/>
    </location>
</feature>
<dbReference type="Proteomes" id="UP000198953">
    <property type="component" value="Unassembled WGS sequence"/>
</dbReference>
<evidence type="ECO:0000313" key="3">
    <source>
        <dbReference type="Proteomes" id="UP000198953"/>
    </source>
</evidence>
<feature type="transmembrane region" description="Helical" evidence="1">
    <location>
        <begin position="100"/>
        <end position="119"/>
    </location>
</feature>
<evidence type="ECO:0000313" key="2">
    <source>
        <dbReference type="EMBL" id="SEM55059.1"/>
    </source>
</evidence>
<evidence type="ECO:0000256" key="1">
    <source>
        <dbReference type="SAM" id="Phobius"/>
    </source>
</evidence>
<protein>
    <submittedName>
        <fullName evidence="2">Uncharacterized protein</fullName>
    </submittedName>
</protein>
<keyword evidence="1" id="KW-1133">Transmembrane helix</keyword>